<gene>
    <name evidence="1" type="ORF">Aiant_05430</name>
</gene>
<dbReference type="Proteomes" id="UP000676967">
    <property type="component" value="Chromosome"/>
</dbReference>
<reference evidence="1 2" key="1">
    <citation type="submission" date="2020-08" db="EMBL/GenBank/DDBJ databases">
        <title>Whole genome shotgun sequence of Actinoplanes ianthinogenes NBRC 13996.</title>
        <authorList>
            <person name="Komaki H."/>
            <person name="Tamura T."/>
        </authorList>
    </citation>
    <scope>NUCLEOTIDE SEQUENCE [LARGE SCALE GENOMIC DNA]</scope>
    <source>
        <strain evidence="1 2">NBRC 13996</strain>
    </source>
</reference>
<evidence type="ECO:0000313" key="2">
    <source>
        <dbReference type="Proteomes" id="UP000676967"/>
    </source>
</evidence>
<evidence type="ECO:0000313" key="1">
    <source>
        <dbReference type="EMBL" id="BCJ39886.1"/>
    </source>
</evidence>
<sequence length="45" mass="5047">MTKPEHPATEHSTALTGIPARCPALRAVRDHVNLDLLRQRILIPH</sequence>
<dbReference type="RefSeq" id="WP_189330766.1">
    <property type="nucleotide sequence ID" value="NZ_AP023356.1"/>
</dbReference>
<accession>A0ABM7LKU5</accession>
<protein>
    <submittedName>
        <fullName evidence="1">Uncharacterized protein</fullName>
    </submittedName>
</protein>
<dbReference type="EMBL" id="AP023356">
    <property type="protein sequence ID" value="BCJ39886.1"/>
    <property type="molecule type" value="Genomic_DNA"/>
</dbReference>
<keyword evidence="2" id="KW-1185">Reference proteome</keyword>
<proteinExistence type="predicted"/>
<organism evidence="1 2">
    <name type="scientific">Actinoplanes ianthinogenes</name>
    <dbReference type="NCBI Taxonomy" id="122358"/>
    <lineage>
        <taxon>Bacteria</taxon>
        <taxon>Bacillati</taxon>
        <taxon>Actinomycetota</taxon>
        <taxon>Actinomycetes</taxon>
        <taxon>Micromonosporales</taxon>
        <taxon>Micromonosporaceae</taxon>
        <taxon>Actinoplanes</taxon>
    </lineage>
</organism>
<name>A0ABM7LKU5_9ACTN</name>